<dbReference type="GO" id="GO:0000160">
    <property type="term" value="P:phosphorelay signal transduction system"/>
    <property type="evidence" value="ECO:0007669"/>
    <property type="project" value="InterPro"/>
</dbReference>
<dbReference type="InterPro" id="IPR001789">
    <property type="entry name" value="Sig_transdc_resp-reg_receiver"/>
</dbReference>
<evidence type="ECO:0000256" key="1">
    <source>
        <dbReference type="PROSITE-ProRule" id="PRU00169"/>
    </source>
</evidence>
<evidence type="ECO:0000313" key="3">
    <source>
        <dbReference type="EMBL" id="SFJ33839.1"/>
    </source>
</evidence>
<dbReference type="AlphaFoldDB" id="A0A1I3QJW1"/>
<dbReference type="SUPFAM" id="SSF52172">
    <property type="entry name" value="CheY-like"/>
    <property type="match status" value="1"/>
</dbReference>
<gene>
    <name evidence="3" type="ORF">SAMN04488082_102350</name>
</gene>
<reference evidence="4" key="1">
    <citation type="submission" date="2016-10" db="EMBL/GenBank/DDBJ databases">
        <authorList>
            <person name="Varghese N."/>
            <person name="Submissions S."/>
        </authorList>
    </citation>
    <scope>NUCLEOTIDE SEQUENCE [LARGE SCALE GENOMIC DNA]</scope>
    <source>
        <strain evidence="4">DSM 5918</strain>
    </source>
</reference>
<sequence length="137" mass="14969">MENALHIVIVEEPCLSRNVLVKALGSWGYSCEAVEDEDGAWKAALAATVPVLILADWHSDFMGCDEFFWRVRNEQALQGAYLLGGIPRGAVGAIRQCISSGADDYVYRPYDLDEVRVRLHLASKVMGLSPAGGVFPD</sequence>
<evidence type="ECO:0000259" key="2">
    <source>
        <dbReference type="PROSITE" id="PS50110"/>
    </source>
</evidence>
<dbReference type="PROSITE" id="PS50110">
    <property type="entry name" value="RESPONSE_REGULATORY"/>
    <property type="match status" value="1"/>
</dbReference>
<name>A0A1I3QJW1_9BACT</name>
<dbReference type="OrthoDB" id="9790442at2"/>
<evidence type="ECO:0000313" key="4">
    <source>
        <dbReference type="Proteomes" id="UP000198635"/>
    </source>
</evidence>
<dbReference type="Gene3D" id="3.40.50.2300">
    <property type="match status" value="1"/>
</dbReference>
<feature type="modified residue" description="4-aspartylphosphate" evidence="1">
    <location>
        <position position="56"/>
    </location>
</feature>
<organism evidence="3 4">
    <name type="scientific">Desulfomicrobium apsheronum</name>
    <dbReference type="NCBI Taxonomy" id="52560"/>
    <lineage>
        <taxon>Bacteria</taxon>
        <taxon>Pseudomonadati</taxon>
        <taxon>Thermodesulfobacteriota</taxon>
        <taxon>Desulfovibrionia</taxon>
        <taxon>Desulfovibrionales</taxon>
        <taxon>Desulfomicrobiaceae</taxon>
        <taxon>Desulfomicrobium</taxon>
    </lineage>
</organism>
<protein>
    <recommendedName>
        <fullName evidence="2">Response regulatory domain-containing protein</fullName>
    </recommendedName>
</protein>
<dbReference type="Proteomes" id="UP000198635">
    <property type="component" value="Unassembled WGS sequence"/>
</dbReference>
<keyword evidence="4" id="KW-1185">Reference proteome</keyword>
<dbReference type="RefSeq" id="WP_092372803.1">
    <property type="nucleotide sequence ID" value="NZ_FORX01000002.1"/>
</dbReference>
<keyword evidence="1" id="KW-0597">Phosphoprotein</keyword>
<dbReference type="InterPro" id="IPR011006">
    <property type="entry name" value="CheY-like_superfamily"/>
</dbReference>
<dbReference type="EMBL" id="FORX01000002">
    <property type="protein sequence ID" value="SFJ33839.1"/>
    <property type="molecule type" value="Genomic_DNA"/>
</dbReference>
<feature type="domain" description="Response regulatory" evidence="2">
    <location>
        <begin position="6"/>
        <end position="123"/>
    </location>
</feature>
<dbReference type="STRING" id="52560.SAMN04488082_102350"/>
<accession>A0A1I3QJW1</accession>
<proteinExistence type="predicted"/>